<reference evidence="1 2" key="1">
    <citation type="journal article" date="2014" name="BMC Genomics">
        <title>Comparative genomics of the major fungal agents of human and animal Sporotrichosis: Sporothrix schenckii and Sporothrix brasiliensis.</title>
        <authorList>
            <person name="Teixeira M.M."/>
            <person name="de Almeida L.G."/>
            <person name="Kubitschek-Barreira P."/>
            <person name="Alves F.L."/>
            <person name="Kioshima E.S."/>
            <person name="Abadio A.K."/>
            <person name="Fernandes L."/>
            <person name="Derengowski L.S."/>
            <person name="Ferreira K.S."/>
            <person name="Souza R.C."/>
            <person name="Ruiz J.C."/>
            <person name="de Andrade N.C."/>
            <person name="Paes H.C."/>
            <person name="Nicola A.M."/>
            <person name="Albuquerque P."/>
            <person name="Gerber A.L."/>
            <person name="Martins V.P."/>
            <person name="Peconick L.D."/>
            <person name="Neto A.V."/>
            <person name="Chaucanez C.B."/>
            <person name="Silva P.A."/>
            <person name="Cunha O.L."/>
            <person name="de Oliveira F.F."/>
            <person name="dos Santos T.C."/>
            <person name="Barros A.L."/>
            <person name="Soares M.A."/>
            <person name="de Oliveira L.M."/>
            <person name="Marini M.M."/>
            <person name="Villalobos-Duno H."/>
            <person name="Cunha M.M."/>
            <person name="de Hoog S."/>
            <person name="da Silveira J.F."/>
            <person name="Henrissat B."/>
            <person name="Nino-Vega G.A."/>
            <person name="Cisalpino P.S."/>
            <person name="Mora-Montes H.M."/>
            <person name="Almeida S.R."/>
            <person name="Stajich J.E."/>
            <person name="Lopes-Bezerra L.M."/>
            <person name="Vasconcelos A.T."/>
            <person name="Felipe M.S."/>
        </authorList>
    </citation>
    <scope>NUCLEOTIDE SEQUENCE [LARGE SCALE GENOMIC DNA]</scope>
    <source>
        <strain evidence="1 2">1099-18</strain>
    </source>
</reference>
<proteinExistence type="predicted"/>
<dbReference type="Proteomes" id="UP000033710">
    <property type="component" value="Unassembled WGS sequence"/>
</dbReference>
<accession>A0A0F2M318</accession>
<evidence type="ECO:0000313" key="2">
    <source>
        <dbReference type="Proteomes" id="UP000033710"/>
    </source>
</evidence>
<reference evidence="1 2" key="2">
    <citation type="journal article" date="2015" name="Eukaryot. Cell">
        <title>Asexual propagation of a virulent clone complex in a human and feline outbreak of sporotrichosis.</title>
        <authorList>
            <person name="Teixeira Mde M."/>
            <person name="Rodrigues A.M."/>
            <person name="Tsui C.K."/>
            <person name="de Almeida L.G."/>
            <person name="Van Diepeningen A.D."/>
            <person name="van den Ende B.G."/>
            <person name="Fernandes G.F."/>
            <person name="Kano R."/>
            <person name="Hamelin R.C."/>
            <person name="Lopes-Bezerra L.M."/>
            <person name="Vasconcelos A.T."/>
            <person name="de Hoog S."/>
            <person name="de Camargo Z.P."/>
            <person name="Felipe M.S."/>
        </authorList>
    </citation>
    <scope>NUCLEOTIDE SEQUENCE [LARGE SCALE GENOMIC DNA]</scope>
    <source>
        <strain evidence="1 2">1099-18</strain>
    </source>
</reference>
<organism evidence="1 2">
    <name type="scientific">Sporothrix schenckii 1099-18</name>
    <dbReference type="NCBI Taxonomy" id="1397361"/>
    <lineage>
        <taxon>Eukaryota</taxon>
        <taxon>Fungi</taxon>
        <taxon>Dikarya</taxon>
        <taxon>Ascomycota</taxon>
        <taxon>Pezizomycotina</taxon>
        <taxon>Sordariomycetes</taxon>
        <taxon>Sordariomycetidae</taxon>
        <taxon>Ophiostomatales</taxon>
        <taxon>Ophiostomataceae</taxon>
        <taxon>Sporothrix</taxon>
    </lineage>
</organism>
<dbReference type="KEGG" id="ssck:SPSK_04715"/>
<name>A0A0F2M318_SPOSC</name>
<dbReference type="RefSeq" id="XP_016586165.1">
    <property type="nucleotide sequence ID" value="XM_016731512.1"/>
</dbReference>
<gene>
    <name evidence="1" type="ORF">SPSK_04715</name>
</gene>
<dbReference type="EMBL" id="AXCR01000010">
    <property type="protein sequence ID" value="KJR83489.1"/>
    <property type="molecule type" value="Genomic_DNA"/>
</dbReference>
<protein>
    <submittedName>
        <fullName evidence="1">Uncharacterized protein</fullName>
    </submittedName>
</protein>
<comment type="caution">
    <text evidence="1">The sequence shown here is derived from an EMBL/GenBank/DDBJ whole genome shotgun (WGS) entry which is preliminary data.</text>
</comment>
<sequence length="90" mass="9812">MPVTLKKEPPREKSSLPLLHSALLCFALLCSAFTFALRCFVSPVTQYAYMDPSSTNVNPASLQAGLSRLASPLLNTVSLTSLVWGQRQTE</sequence>
<dbReference type="VEuPathDB" id="FungiDB:SPSK_04715"/>
<dbReference type="AlphaFoldDB" id="A0A0F2M318"/>
<dbReference type="GeneID" id="27666789"/>
<evidence type="ECO:0000313" key="1">
    <source>
        <dbReference type="EMBL" id="KJR83489.1"/>
    </source>
</evidence>